<dbReference type="Proteomes" id="UP000010866">
    <property type="component" value="Chromosome"/>
</dbReference>
<dbReference type="PANTHER" id="PTHR39337">
    <property type="entry name" value="BLR5642 PROTEIN"/>
    <property type="match status" value="1"/>
</dbReference>
<dbReference type="KEGG" id="mhz:Metho_1673"/>
<dbReference type="PIRSF" id="PIRSF024492">
    <property type="entry name" value="UCP024492"/>
    <property type="match status" value="1"/>
</dbReference>
<dbReference type="Pfam" id="PF04343">
    <property type="entry name" value="DUF488"/>
    <property type="match status" value="1"/>
</dbReference>
<keyword evidence="2" id="KW-1185">Reference proteome</keyword>
<dbReference type="HOGENOM" id="CLU_077467_1_1_2"/>
<name>L0KXN4_METHD</name>
<dbReference type="PANTHER" id="PTHR39337:SF1">
    <property type="entry name" value="BLR5642 PROTEIN"/>
    <property type="match status" value="1"/>
</dbReference>
<dbReference type="GeneID" id="14406186"/>
<dbReference type="RefSeq" id="WP_015325031.1">
    <property type="nucleotide sequence ID" value="NC_019977.1"/>
</dbReference>
<sequence>MAKGPTCYTIGYGDRTLEEFISLILNSNITHLIDVRHYPHSWMEDFDKESLQTILPKNGIAYVHCAGVGGMRESSYSEYMETEEFNNSFTRLVAFILEVNSIDGNPVLMCAEKNPKDCHRRYLAQHLEQQSGIEIVHLTETGQMDLCSFF</sequence>
<gene>
    <name evidence="1" type="ordered locus">Metho_1673</name>
</gene>
<dbReference type="InterPro" id="IPR014519">
    <property type="entry name" value="UCP024492"/>
</dbReference>
<protein>
    <recommendedName>
        <fullName evidence="3">DUF488 domain-containing protein</fullName>
    </recommendedName>
</protein>
<organism evidence="1 2">
    <name type="scientific">Methanomethylovorans hollandica (strain DSM 15978 / NBRC 107637 / DMS1)</name>
    <dbReference type="NCBI Taxonomy" id="867904"/>
    <lineage>
        <taxon>Archaea</taxon>
        <taxon>Methanobacteriati</taxon>
        <taxon>Methanobacteriota</taxon>
        <taxon>Stenosarchaea group</taxon>
        <taxon>Methanomicrobia</taxon>
        <taxon>Methanosarcinales</taxon>
        <taxon>Methanosarcinaceae</taxon>
        <taxon>Methanomethylovorans</taxon>
    </lineage>
</organism>
<accession>L0KXN4</accession>
<dbReference type="OrthoDB" id="15220at2157"/>
<evidence type="ECO:0000313" key="2">
    <source>
        <dbReference type="Proteomes" id="UP000010866"/>
    </source>
</evidence>
<evidence type="ECO:0000313" key="1">
    <source>
        <dbReference type="EMBL" id="AGB49866.1"/>
    </source>
</evidence>
<dbReference type="AlphaFoldDB" id="L0KXN4"/>
<dbReference type="EMBL" id="CP003362">
    <property type="protein sequence ID" value="AGB49866.1"/>
    <property type="molecule type" value="Genomic_DNA"/>
</dbReference>
<reference evidence="2" key="1">
    <citation type="submission" date="2012-02" db="EMBL/GenBank/DDBJ databases">
        <title>Complete sequence of chromosome of Methanomethylovorans hollandica DSM 15978.</title>
        <authorList>
            <person name="Lucas S."/>
            <person name="Copeland A."/>
            <person name="Lapidus A."/>
            <person name="Glavina del Rio T."/>
            <person name="Dalin E."/>
            <person name="Tice H."/>
            <person name="Bruce D."/>
            <person name="Goodwin L."/>
            <person name="Pitluck S."/>
            <person name="Peters L."/>
            <person name="Mikhailova N."/>
            <person name="Held B."/>
            <person name="Kyrpides N."/>
            <person name="Mavromatis K."/>
            <person name="Ivanova N."/>
            <person name="Brettin T."/>
            <person name="Detter J.C."/>
            <person name="Han C."/>
            <person name="Larimer F."/>
            <person name="Land M."/>
            <person name="Hauser L."/>
            <person name="Markowitz V."/>
            <person name="Cheng J.-F."/>
            <person name="Hugenholtz P."/>
            <person name="Woyke T."/>
            <person name="Wu D."/>
            <person name="Spring S."/>
            <person name="Schroeder M."/>
            <person name="Brambilla E."/>
            <person name="Klenk H.-P."/>
            <person name="Eisen J.A."/>
        </authorList>
    </citation>
    <scope>NUCLEOTIDE SEQUENCE [LARGE SCALE GENOMIC DNA]</scope>
    <source>
        <strain evidence="2">DSM 15978 / NBRC 107637 / DMS1</strain>
    </source>
</reference>
<proteinExistence type="predicted"/>
<evidence type="ECO:0008006" key="3">
    <source>
        <dbReference type="Google" id="ProtNLM"/>
    </source>
</evidence>
<dbReference type="InterPro" id="IPR007438">
    <property type="entry name" value="DUF488"/>
</dbReference>